<proteinExistence type="predicted"/>
<evidence type="ECO:0000256" key="2">
    <source>
        <dbReference type="SAM" id="SignalP"/>
    </source>
</evidence>
<evidence type="ECO:0000313" key="3">
    <source>
        <dbReference type="EMBL" id="MBW35843.1"/>
    </source>
</evidence>
<feature type="chain" id="PRO_5014785642" evidence="2">
    <location>
        <begin position="23"/>
        <end position="86"/>
    </location>
</feature>
<feature type="region of interest" description="Disordered" evidence="1">
    <location>
        <begin position="24"/>
        <end position="54"/>
    </location>
</feature>
<dbReference type="EMBL" id="GGFK01002522">
    <property type="protein sequence ID" value="MBW35843.1"/>
    <property type="molecule type" value="Transcribed_RNA"/>
</dbReference>
<reference evidence="3" key="1">
    <citation type="submission" date="2018-01" db="EMBL/GenBank/DDBJ databases">
        <title>An insight into the sialome of Amazonian anophelines.</title>
        <authorList>
            <person name="Ribeiro J.M."/>
            <person name="Scarpassa V."/>
            <person name="Calvo E."/>
        </authorList>
    </citation>
    <scope>NUCLEOTIDE SEQUENCE</scope>
    <source>
        <tissue evidence="3">Salivary glands</tissue>
    </source>
</reference>
<dbReference type="AlphaFoldDB" id="A0A2M4A4Y2"/>
<name>A0A2M4A4Y2_9DIPT</name>
<keyword evidence="2" id="KW-0732">Signal</keyword>
<accession>A0A2M4A4Y2</accession>
<protein>
    <submittedName>
        <fullName evidence="3">Putative secreted protein</fullName>
    </submittedName>
</protein>
<evidence type="ECO:0000256" key="1">
    <source>
        <dbReference type="SAM" id="MobiDB-lite"/>
    </source>
</evidence>
<sequence>MKMKYLVVLLLLGLLAYASVAGAPVPEESEKESSTAASGDTTDAAVNGEKPANGAPADFLQTIIRNAMDSLPPNVKDRLQVVGLNF</sequence>
<feature type="signal peptide" evidence="2">
    <location>
        <begin position="1"/>
        <end position="22"/>
    </location>
</feature>
<organism evidence="3">
    <name type="scientific">Anopheles triannulatus</name>
    <dbReference type="NCBI Taxonomy" id="58253"/>
    <lineage>
        <taxon>Eukaryota</taxon>
        <taxon>Metazoa</taxon>
        <taxon>Ecdysozoa</taxon>
        <taxon>Arthropoda</taxon>
        <taxon>Hexapoda</taxon>
        <taxon>Insecta</taxon>
        <taxon>Pterygota</taxon>
        <taxon>Neoptera</taxon>
        <taxon>Endopterygota</taxon>
        <taxon>Diptera</taxon>
        <taxon>Nematocera</taxon>
        <taxon>Culicoidea</taxon>
        <taxon>Culicidae</taxon>
        <taxon>Anophelinae</taxon>
        <taxon>Anopheles</taxon>
    </lineage>
</organism>
<feature type="compositionally biased region" description="Low complexity" evidence="1">
    <location>
        <begin position="34"/>
        <end position="45"/>
    </location>
</feature>